<name>A0A1M5I482_9GAMM</name>
<gene>
    <name evidence="2" type="ORF">SAMN04487965_3569</name>
</gene>
<dbReference type="EMBL" id="FQVA01000009">
    <property type="protein sequence ID" value="SHG23062.1"/>
    <property type="molecule type" value="Genomic_DNA"/>
</dbReference>
<dbReference type="RefSeq" id="WP_073277721.1">
    <property type="nucleotide sequence ID" value="NZ_FQVA01000009.1"/>
</dbReference>
<organism evidence="2 3">
    <name type="scientific">Microbulbifer donghaiensis</name>
    <dbReference type="NCBI Taxonomy" id="494016"/>
    <lineage>
        <taxon>Bacteria</taxon>
        <taxon>Pseudomonadati</taxon>
        <taxon>Pseudomonadota</taxon>
        <taxon>Gammaproteobacteria</taxon>
        <taxon>Cellvibrionales</taxon>
        <taxon>Microbulbiferaceae</taxon>
        <taxon>Microbulbifer</taxon>
    </lineage>
</organism>
<dbReference type="AlphaFoldDB" id="A0A1M5I482"/>
<keyword evidence="3" id="KW-1185">Reference proteome</keyword>
<protein>
    <submittedName>
        <fullName evidence="2">Uncharacterized protein</fullName>
    </submittedName>
</protein>
<reference evidence="3" key="1">
    <citation type="submission" date="2016-11" db="EMBL/GenBank/DDBJ databases">
        <authorList>
            <person name="Varghese N."/>
            <person name="Submissions S."/>
        </authorList>
    </citation>
    <scope>NUCLEOTIDE SEQUENCE [LARGE SCALE GENOMIC DNA]</scope>
    <source>
        <strain evidence="3">CGMCC 1.7063</strain>
    </source>
</reference>
<feature type="compositionally biased region" description="Polar residues" evidence="1">
    <location>
        <begin position="56"/>
        <end position="67"/>
    </location>
</feature>
<evidence type="ECO:0000256" key="1">
    <source>
        <dbReference type="SAM" id="MobiDB-lite"/>
    </source>
</evidence>
<evidence type="ECO:0000313" key="2">
    <source>
        <dbReference type="EMBL" id="SHG23062.1"/>
    </source>
</evidence>
<proteinExistence type="predicted"/>
<feature type="region of interest" description="Disordered" evidence="1">
    <location>
        <begin position="46"/>
        <end position="67"/>
    </location>
</feature>
<dbReference type="STRING" id="494016.SAMN04487965_3569"/>
<dbReference type="Proteomes" id="UP000184170">
    <property type="component" value="Unassembled WGS sequence"/>
</dbReference>
<accession>A0A1M5I482</accession>
<evidence type="ECO:0000313" key="3">
    <source>
        <dbReference type="Proteomes" id="UP000184170"/>
    </source>
</evidence>
<sequence>MGKAKRAHQRRHWFDRVSKELRKLNAQALMPGAVCETIADEAVEQTATGSRAAPNLKQNTMPNKDPK</sequence>